<keyword evidence="2" id="KW-1185">Reference proteome</keyword>
<comment type="caution">
    <text evidence="1">The sequence shown here is derived from an EMBL/GenBank/DDBJ whole genome shotgun (WGS) entry which is preliminary data.</text>
</comment>
<evidence type="ECO:0000313" key="2">
    <source>
        <dbReference type="Proteomes" id="UP000717624"/>
    </source>
</evidence>
<dbReference type="InterPro" id="IPR018755">
    <property type="entry name" value="Phage_Mu_Gp48"/>
</dbReference>
<gene>
    <name evidence="1" type="ORF">JOD01_002483</name>
</gene>
<dbReference type="Pfam" id="PF10076">
    <property type="entry name" value="Phage_Mu_Gp48"/>
    <property type="match status" value="1"/>
</dbReference>
<name>A0A938Y2N8_9BACL</name>
<dbReference type="Proteomes" id="UP000717624">
    <property type="component" value="Unassembled WGS sequence"/>
</dbReference>
<reference evidence="1" key="1">
    <citation type="submission" date="2021-01" db="EMBL/GenBank/DDBJ databases">
        <title>Genomic Encyclopedia of Type Strains, Phase IV (KMG-IV): sequencing the most valuable type-strain genomes for metagenomic binning, comparative biology and taxonomic classification.</title>
        <authorList>
            <person name="Goeker M."/>
        </authorList>
    </citation>
    <scope>NUCLEOTIDE SEQUENCE</scope>
    <source>
        <strain evidence="1">DSM 25523</strain>
    </source>
</reference>
<evidence type="ECO:0008006" key="3">
    <source>
        <dbReference type="Google" id="ProtNLM"/>
    </source>
</evidence>
<accession>A0A938Y2N8</accession>
<dbReference type="AlphaFoldDB" id="A0A938Y2N8"/>
<sequence length="215" mass="24498">MSQRLIFLIPPYYRKSKITNGILGAIESESDRRVDFALDVIKQGNPILATWGLTEWERQLKLPPVPEGTAIETRRARVLSRLNIPPLITPKEMEKIAGEFTKSKQANVVEYGREKRFEVVVDIDDLLDYERLAESVFEMRPKHLSFSVLAKTKPEAITVSVSSRSFEVEYPICGLFYAEDDLEGRIYKESVMVGEAARTNSVDHPLTNTFYSVPE</sequence>
<evidence type="ECO:0000313" key="1">
    <source>
        <dbReference type="EMBL" id="MBM7590871.1"/>
    </source>
</evidence>
<dbReference type="RefSeq" id="WP_204518621.1">
    <property type="nucleotide sequence ID" value="NZ_BAABIN010000005.1"/>
</dbReference>
<proteinExistence type="predicted"/>
<dbReference type="EMBL" id="JAFBEB010000008">
    <property type="protein sequence ID" value="MBM7590871.1"/>
    <property type="molecule type" value="Genomic_DNA"/>
</dbReference>
<protein>
    <recommendedName>
        <fullName evidence="3">DUF2313 domain-containing protein</fullName>
    </recommendedName>
</protein>
<organism evidence="1 2">
    <name type="scientific">Brevibacillus fulvus</name>
    <dbReference type="NCBI Taxonomy" id="1125967"/>
    <lineage>
        <taxon>Bacteria</taxon>
        <taxon>Bacillati</taxon>
        <taxon>Bacillota</taxon>
        <taxon>Bacilli</taxon>
        <taxon>Bacillales</taxon>
        <taxon>Paenibacillaceae</taxon>
        <taxon>Brevibacillus</taxon>
    </lineage>
</organism>